<accession>A0A3G3IL98</accession>
<name>A0A3G3IL98_9GAMM</name>
<feature type="domain" description="Fibronectin type-III" evidence="3">
    <location>
        <begin position="405"/>
        <end position="506"/>
    </location>
</feature>
<gene>
    <name evidence="4" type="ORF">MS2017_0886</name>
</gene>
<keyword evidence="1" id="KW-0677">Repeat</keyword>
<proteinExistence type="predicted"/>
<dbReference type="InterPro" id="IPR013783">
    <property type="entry name" value="Ig-like_fold"/>
</dbReference>
<keyword evidence="2" id="KW-0732">Signal</keyword>
<dbReference type="Pfam" id="PF07603">
    <property type="entry name" value="Lcl_C"/>
    <property type="match status" value="1"/>
</dbReference>
<dbReference type="KEGG" id="bthg:MS2017_0886"/>
<dbReference type="EMBL" id="CP024634">
    <property type="protein sequence ID" value="AYQ56606.1"/>
    <property type="molecule type" value="Genomic_DNA"/>
</dbReference>
<organism evidence="4 5">
    <name type="scientific">Bathymodiolus thermophilus thioautotrophic gill symbiont</name>
    <dbReference type="NCBI Taxonomy" id="2360"/>
    <lineage>
        <taxon>Bacteria</taxon>
        <taxon>Pseudomonadati</taxon>
        <taxon>Pseudomonadota</taxon>
        <taxon>Gammaproteobacteria</taxon>
        <taxon>sulfur-oxidizing symbionts</taxon>
    </lineage>
</organism>
<dbReference type="Pfam" id="PF00041">
    <property type="entry name" value="fn3"/>
    <property type="match status" value="4"/>
</dbReference>
<dbReference type="Proteomes" id="UP000278334">
    <property type="component" value="Chromosome"/>
</dbReference>
<dbReference type="AlphaFoldDB" id="A0A3G3IL98"/>
<dbReference type="SMART" id="SM00060">
    <property type="entry name" value="FN3"/>
    <property type="match status" value="5"/>
</dbReference>
<dbReference type="InterPro" id="IPR003961">
    <property type="entry name" value="FN3_dom"/>
</dbReference>
<evidence type="ECO:0000256" key="2">
    <source>
        <dbReference type="SAM" id="SignalP"/>
    </source>
</evidence>
<dbReference type="InterPro" id="IPR050964">
    <property type="entry name" value="Striated_Muscle_Regulatory"/>
</dbReference>
<evidence type="ECO:0000313" key="5">
    <source>
        <dbReference type="Proteomes" id="UP000278334"/>
    </source>
</evidence>
<dbReference type="RefSeq" id="WP_122951401.1">
    <property type="nucleotide sequence ID" value="NZ_CP024634.1"/>
</dbReference>
<protein>
    <recommendedName>
        <fullName evidence="3">Fibronectin type-III domain-containing protein</fullName>
    </recommendedName>
</protein>
<sequence length="1134" mass="118639" precursor="true">MFNFLKYFLIVLTLVLQSCGSSGGGNSGSGLTQPTNLNAVAGDKLVNLSWNKVSGVDSYNVYHSTSNITSLSDLSKINTNTLAKTILNLTNNTKYYFVVTAVKGDTESAPSAVVDATPIVVLHKPLITNLPAKHLILNSAITAFAFNNTGGTATSCNALSSLPNGLSVTLANGSCQISGTPTTLRNTTTYTIAAVNAIGDDTATISISVDLDTPKNLIATEDNASVGLTWDAVSGATGYQVYYAKQSFDGISNDNLSSHASSNGGALLQNITNNNKTVTNLINNTKYYFVVTAVKGDTEGAPSAVVDATPIVVLHKPLIANLPAKHLILNSSITAFAFNNTGGTATSCNALSSLPNGLSVTLANGSCQISGTPTTLQNTTTYTITAVNAIGNDTATISISVDLDTPKNLTATEGNASVDLTWDAVSGATGYQVYYAKQSFDGISNDNLSSHASSNGGSLLQNITDNNKTVTNLTNNTKYYFVVTAVKGDTEGAPSAVVDATPIVVLHKPLIANLPAKHLILNSSITAFAFNNTGGTATSCNVFGSLPNGLSVTLANGSCQISGTPTTLQNTTTYTIKAINAAGDDIATVSISVDLDTPKNLTATEDNASVGLTWDAVSGATGYQVYYAKQSFDGISNDNLSSHASSNGGSLLQNITDNNKTVTNLTNNTRYYFVVTAVKGDTEGAPSAVVDATPIVVLHKPLIANLPAKHLILNSSITAFAFNNTGGTATSCNVFGSLPNGLSVTLANGSCQISGTPTTLRNTTTYTIAAVNAIGDDTATISISVDLDMPKNLIATKGNISVNLTWDAVSGAIGYQVYYAKQSFSGISDNLSNYASLNGGSLLQNITDNNKTIANLTNGTKYYFVVTATKNTFESSGSDEVTATPQIPIKMLNDTGITLGGDYPSSNNSTCTGVEISAQDCSHGRDARAAAGTLTKVGGGKAGFDFTKLGSTGNVLAIQNVTWAAGGAGTESAGTKWSCVKDNYTGLVWEVKTDDGSKDDDTTDNTHTNIHHKGNHYRWGGKTASGRNHADKRGTYYNDWTGLVDGTNTENLCGGNNWRVPTLEELHSIADLSTVKPAIDTHYFPNFLSTATYYFWSTSPIVNNPGYAWRLDHDGSDDDGGRDRNNYVRLVRSE</sequence>
<dbReference type="PROSITE" id="PS51257">
    <property type="entry name" value="PROKAR_LIPOPROTEIN"/>
    <property type="match status" value="1"/>
</dbReference>
<reference evidence="4 5" key="1">
    <citation type="submission" date="2017-11" db="EMBL/GenBank/DDBJ databases">
        <title>Genome sequence of the bacterial symbiont EPR9N from a vent mussel Bathymodiolus thermophilus.</title>
        <authorList>
            <person name="Won Y.-J."/>
        </authorList>
    </citation>
    <scope>NUCLEOTIDE SEQUENCE [LARGE SCALE GENOMIC DNA]</scope>
    <source>
        <strain evidence="4 5">EPR9N</strain>
    </source>
</reference>
<dbReference type="PROSITE" id="PS50853">
    <property type="entry name" value="FN3"/>
    <property type="match status" value="5"/>
</dbReference>
<feature type="signal peptide" evidence="2">
    <location>
        <begin position="1"/>
        <end position="23"/>
    </location>
</feature>
<evidence type="ECO:0000259" key="3">
    <source>
        <dbReference type="PROSITE" id="PS50853"/>
    </source>
</evidence>
<dbReference type="InterPro" id="IPR011460">
    <property type="entry name" value="Lcl_C"/>
</dbReference>
<feature type="domain" description="Fibronectin type-III" evidence="3">
    <location>
        <begin position="33"/>
        <end position="122"/>
    </location>
</feature>
<dbReference type="PANTHER" id="PTHR13817">
    <property type="entry name" value="TITIN"/>
    <property type="match status" value="1"/>
</dbReference>
<dbReference type="CDD" id="cd00063">
    <property type="entry name" value="FN3"/>
    <property type="match status" value="5"/>
</dbReference>
<evidence type="ECO:0000313" key="4">
    <source>
        <dbReference type="EMBL" id="AYQ56606.1"/>
    </source>
</evidence>
<feature type="domain" description="Fibronectin type-III" evidence="3">
    <location>
        <begin position="597"/>
        <end position="698"/>
    </location>
</feature>
<feature type="domain" description="Fibronectin type-III" evidence="3">
    <location>
        <begin position="213"/>
        <end position="314"/>
    </location>
</feature>
<feature type="chain" id="PRO_5018297465" description="Fibronectin type-III domain-containing protein" evidence="2">
    <location>
        <begin position="24"/>
        <end position="1134"/>
    </location>
</feature>
<dbReference type="InterPro" id="IPR036116">
    <property type="entry name" value="FN3_sf"/>
</dbReference>
<feature type="domain" description="Fibronectin type-III" evidence="3">
    <location>
        <begin position="789"/>
        <end position="888"/>
    </location>
</feature>
<dbReference type="Gene3D" id="2.60.40.10">
    <property type="entry name" value="Immunoglobulins"/>
    <property type="match status" value="9"/>
</dbReference>
<evidence type="ECO:0000256" key="1">
    <source>
        <dbReference type="ARBA" id="ARBA00022737"/>
    </source>
</evidence>
<dbReference type="PANTHER" id="PTHR13817:SF166">
    <property type="entry name" value="NEURONAL IGCAM-RELATED"/>
    <property type="match status" value="1"/>
</dbReference>
<dbReference type="SUPFAM" id="SSF49265">
    <property type="entry name" value="Fibronectin type III"/>
    <property type="match status" value="3"/>
</dbReference>